<evidence type="ECO:0000313" key="8">
    <source>
        <dbReference type="EMBL" id="MBD8039979.1"/>
    </source>
</evidence>
<protein>
    <submittedName>
        <fullName evidence="8">Serine/threonine protein kinase</fullName>
    </submittedName>
</protein>
<keyword evidence="6" id="KW-0812">Transmembrane</keyword>
<accession>A0ABR8Y726</accession>
<evidence type="ECO:0000259" key="7">
    <source>
        <dbReference type="PROSITE" id="PS50011"/>
    </source>
</evidence>
<dbReference type="InterPro" id="IPR011009">
    <property type="entry name" value="Kinase-like_dom_sf"/>
</dbReference>
<dbReference type="SMART" id="SM00220">
    <property type="entry name" value="S_TKc"/>
    <property type="match status" value="1"/>
</dbReference>
<name>A0ABR8Y726_9BACT</name>
<dbReference type="EMBL" id="JACSPP010000012">
    <property type="protein sequence ID" value="MBD8039979.1"/>
    <property type="molecule type" value="Genomic_DNA"/>
</dbReference>
<proteinExistence type="predicted"/>
<feature type="domain" description="Protein kinase" evidence="7">
    <location>
        <begin position="21"/>
        <end position="309"/>
    </location>
</feature>
<sequence>MQIRRLQGQTEKQKGIYYEYDADSPPLGEGGMGVVYRGFCVDEKSGVRTEVAIKALHDNLPEEVYARAEREASIQFRHDNLVEMLGLISVFEKNRWGEVIYHHYVISEFLHGMELSDLLVGHFDNVTDQDNDFARNLYRNYVKDKENTSIYIIKNILSGVLALHDKGYIHRDIDPSNIMVTNNGCIKLIDFGIAKNLNALGSKDKLMTAAGKFIGKAEYASPELVLGDVKSQNYTTDIYALGILFYRLLVGELPFTGSQYEVLQEQLKRKVPVKNIENKALAKIIRKATEKKQTNRYHSIAEFRVAIDMAEKCPSKNNLWKYAVAIVLVVGVGCGTWFYFAHNAESTNAILSEPTLSERYKKALSLLDSNMENSVKLGFKQMQELANENYDSARVEVGITYFSGTKSDMLLQRRKHLNLSNDIDKFELNKVIEYLSKIQDTSVLTPEMYYILGAAYYTVDAENNILKALNSFERALRLLEQKVNSRHGYDNEELQKVLTENIELLKSIKYE</sequence>
<dbReference type="Gene3D" id="3.30.200.20">
    <property type="entry name" value="Phosphorylase Kinase, domain 1"/>
    <property type="match status" value="1"/>
</dbReference>
<dbReference type="PANTHER" id="PTHR24348:SF22">
    <property type="entry name" value="NON-SPECIFIC SERINE_THREONINE PROTEIN KINASE"/>
    <property type="match status" value="1"/>
</dbReference>
<evidence type="ECO:0000256" key="1">
    <source>
        <dbReference type="ARBA" id="ARBA00022679"/>
    </source>
</evidence>
<dbReference type="InterPro" id="IPR000719">
    <property type="entry name" value="Prot_kinase_dom"/>
</dbReference>
<dbReference type="SUPFAM" id="SSF56112">
    <property type="entry name" value="Protein kinase-like (PK-like)"/>
    <property type="match status" value="1"/>
</dbReference>
<reference evidence="8 9" key="1">
    <citation type="submission" date="2020-08" db="EMBL/GenBank/DDBJ databases">
        <title>A Genomic Blueprint of the Chicken Gut Microbiome.</title>
        <authorList>
            <person name="Gilroy R."/>
            <person name="Ravi A."/>
            <person name="Getino M."/>
            <person name="Pursley I."/>
            <person name="Horton D.L."/>
            <person name="Alikhan N.-F."/>
            <person name="Baker D."/>
            <person name="Gharbi K."/>
            <person name="Hall N."/>
            <person name="Watson M."/>
            <person name="Adriaenssens E.M."/>
            <person name="Foster-Nyarko E."/>
            <person name="Jarju S."/>
            <person name="Secka A."/>
            <person name="Antonio M."/>
            <person name="Oren A."/>
            <person name="Chaudhuri R."/>
            <person name="La Ragione R.M."/>
            <person name="Hildebrand F."/>
            <person name="Pallen M.J."/>
        </authorList>
    </citation>
    <scope>NUCLEOTIDE SEQUENCE [LARGE SCALE GENOMIC DNA]</scope>
    <source>
        <strain evidence="8 9">Sa1CVN1</strain>
    </source>
</reference>
<evidence type="ECO:0000256" key="4">
    <source>
        <dbReference type="ARBA" id="ARBA00022840"/>
    </source>
</evidence>
<dbReference type="RefSeq" id="WP_087248472.1">
    <property type="nucleotide sequence ID" value="NZ_JACSPP010000012.1"/>
</dbReference>
<feature type="binding site" evidence="5">
    <location>
        <position position="54"/>
    </location>
    <ligand>
        <name>ATP</name>
        <dbReference type="ChEBI" id="CHEBI:30616"/>
    </ligand>
</feature>
<feature type="transmembrane region" description="Helical" evidence="6">
    <location>
        <begin position="319"/>
        <end position="340"/>
    </location>
</feature>
<keyword evidence="6" id="KW-0472">Membrane</keyword>
<evidence type="ECO:0000256" key="6">
    <source>
        <dbReference type="SAM" id="Phobius"/>
    </source>
</evidence>
<keyword evidence="3 8" id="KW-0418">Kinase</keyword>
<keyword evidence="4 5" id="KW-0067">ATP-binding</keyword>
<dbReference type="PROSITE" id="PS00107">
    <property type="entry name" value="PROTEIN_KINASE_ATP"/>
    <property type="match status" value="1"/>
</dbReference>
<evidence type="ECO:0000313" key="9">
    <source>
        <dbReference type="Proteomes" id="UP000620874"/>
    </source>
</evidence>
<dbReference type="Pfam" id="PF00069">
    <property type="entry name" value="Pkinase"/>
    <property type="match status" value="1"/>
</dbReference>
<comment type="caution">
    <text evidence="8">The sequence shown here is derived from an EMBL/GenBank/DDBJ whole genome shotgun (WGS) entry which is preliminary data.</text>
</comment>
<evidence type="ECO:0000256" key="3">
    <source>
        <dbReference type="ARBA" id="ARBA00022777"/>
    </source>
</evidence>
<keyword evidence="1" id="KW-0808">Transferase</keyword>
<dbReference type="GO" id="GO:0004674">
    <property type="term" value="F:protein serine/threonine kinase activity"/>
    <property type="evidence" value="ECO:0007669"/>
    <property type="project" value="UniProtKB-KW"/>
</dbReference>
<dbReference type="PROSITE" id="PS50011">
    <property type="entry name" value="PROTEIN_KINASE_DOM"/>
    <property type="match status" value="1"/>
</dbReference>
<dbReference type="CDD" id="cd14014">
    <property type="entry name" value="STKc_PknB_like"/>
    <property type="match status" value="1"/>
</dbReference>
<keyword evidence="9" id="KW-1185">Reference proteome</keyword>
<organism evidence="8 9">
    <name type="scientific">Phocaeicola intestinalis</name>
    <dbReference type="NCBI Taxonomy" id="2762212"/>
    <lineage>
        <taxon>Bacteria</taxon>
        <taxon>Pseudomonadati</taxon>
        <taxon>Bacteroidota</taxon>
        <taxon>Bacteroidia</taxon>
        <taxon>Bacteroidales</taxon>
        <taxon>Bacteroidaceae</taxon>
        <taxon>Phocaeicola</taxon>
    </lineage>
</organism>
<dbReference type="Gene3D" id="1.10.510.10">
    <property type="entry name" value="Transferase(Phosphotransferase) domain 1"/>
    <property type="match status" value="1"/>
</dbReference>
<gene>
    <name evidence="8" type="ORF">H9625_05875</name>
</gene>
<keyword evidence="8" id="KW-0723">Serine/threonine-protein kinase</keyword>
<dbReference type="PANTHER" id="PTHR24348">
    <property type="entry name" value="SERINE/THREONINE-PROTEIN KINASE UNC-51-RELATED"/>
    <property type="match status" value="1"/>
</dbReference>
<dbReference type="Proteomes" id="UP000620874">
    <property type="component" value="Unassembled WGS sequence"/>
</dbReference>
<evidence type="ECO:0000256" key="2">
    <source>
        <dbReference type="ARBA" id="ARBA00022741"/>
    </source>
</evidence>
<keyword evidence="6" id="KW-1133">Transmembrane helix</keyword>
<dbReference type="InterPro" id="IPR045269">
    <property type="entry name" value="Atg1-like"/>
</dbReference>
<evidence type="ECO:0000256" key="5">
    <source>
        <dbReference type="PROSITE-ProRule" id="PRU10141"/>
    </source>
</evidence>
<keyword evidence="2 5" id="KW-0547">Nucleotide-binding</keyword>
<dbReference type="InterPro" id="IPR017441">
    <property type="entry name" value="Protein_kinase_ATP_BS"/>
</dbReference>